<organism evidence="6 7">
    <name type="scientific">Aciditerrimonas ferrireducens</name>
    <dbReference type="NCBI Taxonomy" id="667306"/>
    <lineage>
        <taxon>Bacteria</taxon>
        <taxon>Bacillati</taxon>
        <taxon>Actinomycetota</taxon>
        <taxon>Acidimicrobiia</taxon>
        <taxon>Acidimicrobiales</taxon>
        <taxon>Acidimicrobiaceae</taxon>
        <taxon>Aciditerrimonas</taxon>
    </lineage>
</organism>
<dbReference type="EC" id="2.4.-.-" evidence="6"/>
<keyword evidence="2 6" id="KW-0808">Transferase</keyword>
<evidence type="ECO:0000313" key="6">
    <source>
        <dbReference type="EMBL" id="MFC0082196.1"/>
    </source>
</evidence>
<evidence type="ECO:0000256" key="3">
    <source>
        <dbReference type="SAM" id="MobiDB-lite"/>
    </source>
</evidence>
<accession>A0ABV6C5W3</accession>
<dbReference type="CDD" id="cd03801">
    <property type="entry name" value="GT4_PimA-like"/>
    <property type="match status" value="1"/>
</dbReference>
<dbReference type="InterPro" id="IPR028098">
    <property type="entry name" value="Glyco_trans_4-like_N"/>
</dbReference>
<protein>
    <submittedName>
        <fullName evidence="6">Glycosyltransferase family 4 protein</fullName>
        <ecNumber evidence="6">2.4.-.-</ecNumber>
    </submittedName>
</protein>
<dbReference type="RefSeq" id="WP_377789678.1">
    <property type="nucleotide sequence ID" value="NZ_JBHLYQ010000078.1"/>
</dbReference>
<dbReference type="GO" id="GO:0016757">
    <property type="term" value="F:glycosyltransferase activity"/>
    <property type="evidence" value="ECO:0007669"/>
    <property type="project" value="UniProtKB-KW"/>
</dbReference>
<keyword evidence="6" id="KW-0378">Hydrolase</keyword>
<keyword evidence="1 6" id="KW-0328">Glycosyltransferase</keyword>
<name>A0ABV6C5W3_9ACTN</name>
<dbReference type="EMBL" id="JBHLYQ010000078">
    <property type="protein sequence ID" value="MFC0082196.1"/>
    <property type="molecule type" value="Genomic_DNA"/>
</dbReference>
<evidence type="ECO:0000256" key="2">
    <source>
        <dbReference type="ARBA" id="ARBA00022679"/>
    </source>
</evidence>
<feature type="domain" description="Glycosyltransferase subfamily 4-like N-terminal" evidence="5">
    <location>
        <begin position="54"/>
        <end position="214"/>
    </location>
</feature>
<dbReference type="InterPro" id="IPR001296">
    <property type="entry name" value="Glyco_trans_1"/>
</dbReference>
<gene>
    <name evidence="6" type="ORF">ACFFRE_08555</name>
</gene>
<sequence length="309" mass="33934">MTALLRPKPEDGAEEPSASVRVPSLPDVAAQARELGLRRVELVAWRDLDHPEAGGSEIHADRIATHWARAGLEVRLTTSRTPGAPAEVTRGGYRARRVAGRYAVFPRVAMENLLGPPAERDALVEIWNGMPFLSPLWASGPHLVFLHHVHAELWRMVLPRGLAAIGEAFERRVAPRLYRRSVLVTLSSSSRAEIVERLGLRPEQVRVVPPGVDERFSPGGARHPHPLVVAVGRLVPVKRFDRLIDVLVQLKAQHPTLEAELLGEGWARPALEARIAAAGAGAWLRLPGRVDDDALLDAYRRAWVLAAPS</sequence>
<feature type="non-terminal residue" evidence="6">
    <location>
        <position position="309"/>
    </location>
</feature>
<reference evidence="6 7" key="1">
    <citation type="submission" date="2024-09" db="EMBL/GenBank/DDBJ databases">
        <authorList>
            <person name="Sun Q."/>
            <person name="Mori K."/>
        </authorList>
    </citation>
    <scope>NUCLEOTIDE SEQUENCE [LARGE SCALE GENOMIC DNA]</scope>
    <source>
        <strain evidence="6 7">JCM 15389</strain>
    </source>
</reference>
<dbReference type="SUPFAM" id="SSF53756">
    <property type="entry name" value="UDP-Glycosyltransferase/glycogen phosphorylase"/>
    <property type="match status" value="1"/>
</dbReference>
<evidence type="ECO:0000259" key="5">
    <source>
        <dbReference type="Pfam" id="PF13439"/>
    </source>
</evidence>
<feature type="region of interest" description="Disordered" evidence="3">
    <location>
        <begin position="1"/>
        <end position="21"/>
    </location>
</feature>
<evidence type="ECO:0000259" key="4">
    <source>
        <dbReference type="Pfam" id="PF00534"/>
    </source>
</evidence>
<dbReference type="PANTHER" id="PTHR46401:SF2">
    <property type="entry name" value="GLYCOSYLTRANSFERASE WBBK-RELATED"/>
    <property type="match status" value="1"/>
</dbReference>
<evidence type="ECO:0000313" key="7">
    <source>
        <dbReference type="Proteomes" id="UP001589788"/>
    </source>
</evidence>
<dbReference type="Proteomes" id="UP001589788">
    <property type="component" value="Unassembled WGS sequence"/>
</dbReference>
<dbReference type="Gene3D" id="3.40.50.2000">
    <property type="entry name" value="Glycogen Phosphorylase B"/>
    <property type="match status" value="2"/>
</dbReference>
<keyword evidence="7" id="KW-1185">Reference proteome</keyword>
<comment type="caution">
    <text evidence="6">The sequence shown here is derived from an EMBL/GenBank/DDBJ whole genome shotgun (WGS) entry which is preliminary data.</text>
</comment>
<dbReference type="PANTHER" id="PTHR46401">
    <property type="entry name" value="GLYCOSYLTRANSFERASE WBBK-RELATED"/>
    <property type="match status" value="1"/>
</dbReference>
<dbReference type="Pfam" id="PF00534">
    <property type="entry name" value="Glycos_transf_1"/>
    <property type="match status" value="1"/>
</dbReference>
<dbReference type="Pfam" id="PF13439">
    <property type="entry name" value="Glyco_transf_4"/>
    <property type="match status" value="1"/>
</dbReference>
<proteinExistence type="predicted"/>
<evidence type="ECO:0000256" key="1">
    <source>
        <dbReference type="ARBA" id="ARBA00022676"/>
    </source>
</evidence>
<dbReference type="GO" id="GO:0016787">
    <property type="term" value="F:hydrolase activity"/>
    <property type="evidence" value="ECO:0007669"/>
    <property type="project" value="UniProtKB-KW"/>
</dbReference>
<feature type="domain" description="Glycosyl transferase family 1" evidence="4">
    <location>
        <begin position="220"/>
        <end position="309"/>
    </location>
</feature>